<organism evidence="1 2">
    <name type="scientific">Ilyodon furcidens</name>
    <name type="common">goldbreast splitfin</name>
    <dbReference type="NCBI Taxonomy" id="33524"/>
    <lineage>
        <taxon>Eukaryota</taxon>
        <taxon>Metazoa</taxon>
        <taxon>Chordata</taxon>
        <taxon>Craniata</taxon>
        <taxon>Vertebrata</taxon>
        <taxon>Euteleostomi</taxon>
        <taxon>Actinopterygii</taxon>
        <taxon>Neopterygii</taxon>
        <taxon>Teleostei</taxon>
        <taxon>Neoteleostei</taxon>
        <taxon>Acanthomorphata</taxon>
        <taxon>Ovalentaria</taxon>
        <taxon>Atherinomorphae</taxon>
        <taxon>Cyprinodontiformes</taxon>
        <taxon>Goodeidae</taxon>
        <taxon>Ilyodon</taxon>
    </lineage>
</organism>
<accession>A0ABV0T6W8</accession>
<reference evidence="1 2" key="1">
    <citation type="submission" date="2021-06" db="EMBL/GenBank/DDBJ databases">
        <authorList>
            <person name="Palmer J.M."/>
        </authorList>
    </citation>
    <scope>NUCLEOTIDE SEQUENCE [LARGE SCALE GENOMIC DNA]</scope>
    <source>
        <strain evidence="2">if_2019</strain>
        <tissue evidence="1">Muscle</tissue>
    </source>
</reference>
<comment type="caution">
    <text evidence="1">The sequence shown here is derived from an EMBL/GenBank/DDBJ whole genome shotgun (WGS) entry which is preliminary data.</text>
</comment>
<protein>
    <submittedName>
        <fullName evidence="1">Fibronectin type III domain-containing protein 3B</fullName>
    </submittedName>
</protein>
<sequence>MMMTDQIPLDLAPPRLLSTDLSLMPRMVNSDAAQQVILVQVNPGETFTIRAEDGSLQCIQGQPSLMTLYYLITVGPGHHSHLCICD</sequence>
<dbReference type="EMBL" id="JAHRIQ010023196">
    <property type="protein sequence ID" value="MEQ2227668.1"/>
    <property type="molecule type" value="Genomic_DNA"/>
</dbReference>
<gene>
    <name evidence="1" type="primary">FNDC3B_2</name>
    <name evidence="1" type="ORF">ILYODFUR_000644</name>
</gene>
<keyword evidence="2" id="KW-1185">Reference proteome</keyword>
<evidence type="ECO:0000313" key="2">
    <source>
        <dbReference type="Proteomes" id="UP001482620"/>
    </source>
</evidence>
<dbReference type="Proteomes" id="UP001482620">
    <property type="component" value="Unassembled WGS sequence"/>
</dbReference>
<name>A0ABV0T6W8_9TELE</name>
<evidence type="ECO:0000313" key="1">
    <source>
        <dbReference type="EMBL" id="MEQ2227668.1"/>
    </source>
</evidence>
<proteinExistence type="predicted"/>